<name>A0A4Q9VRT0_9HYPH</name>
<dbReference type="AlphaFoldDB" id="A0A4Q9VRT0"/>
<dbReference type="SUPFAM" id="SSF47005">
    <property type="entry name" value="Peripheral subunit-binding domain of 2-oxo acid dehydrogenase complex"/>
    <property type="match status" value="1"/>
</dbReference>
<evidence type="ECO:0000259" key="5">
    <source>
        <dbReference type="PROSITE" id="PS51826"/>
    </source>
</evidence>
<comment type="similarity">
    <text evidence="2">Belongs to the 2-oxoacid dehydrogenase family.</text>
</comment>
<dbReference type="EMBL" id="SJFN01000014">
    <property type="protein sequence ID" value="TBW37622.1"/>
    <property type="molecule type" value="Genomic_DNA"/>
</dbReference>
<dbReference type="Pfam" id="PF02817">
    <property type="entry name" value="E3_binding"/>
    <property type="match status" value="1"/>
</dbReference>
<accession>A0A4Q9VRT0</accession>
<evidence type="ECO:0000313" key="7">
    <source>
        <dbReference type="Proteomes" id="UP000292781"/>
    </source>
</evidence>
<dbReference type="Gene3D" id="3.40.50.1820">
    <property type="entry name" value="alpha/beta hydrolase"/>
    <property type="match status" value="1"/>
</dbReference>
<dbReference type="CDD" id="cd06849">
    <property type="entry name" value="lipoyl_domain"/>
    <property type="match status" value="1"/>
</dbReference>
<dbReference type="NCBIfam" id="NF011457">
    <property type="entry name" value="PRK14875.1"/>
    <property type="match status" value="1"/>
</dbReference>
<dbReference type="Pfam" id="PF12697">
    <property type="entry name" value="Abhydrolase_6"/>
    <property type="match status" value="1"/>
</dbReference>
<dbReference type="Proteomes" id="UP000292781">
    <property type="component" value="Unassembled WGS sequence"/>
</dbReference>
<evidence type="ECO:0000256" key="3">
    <source>
        <dbReference type="ARBA" id="ARBA00022823"/>
    </source>
</evidence>
<dbReference type="SUPFAM" id="SSF51230">
    <property type="entry name" value="Single hybrid motif"/>
    <property type="match status" value="1"/>
</dbReference>
<dbReference type="PROSITE" id="PS00189">
    <property type="entry name" value="LIPOYL"/>
    <property type="match status" value="1"/>
</dbReference>
<dbReference type="InterPro" id="IPR003016">
    <property type="entry name" value="2-oxoA_DH_lipoyl-BS"/>
</dbReference>
<proteinExistence type="inferred from homology"/>
<dbReference type="GO" id="GO:0006086">
    <property type="term" value="P:pyruvate decarboxylation to acetyl-CoA"/>
    <property type="evidence" value="ECO:0007669"/>
    <property type="project" value="InterPro"/>
</dbReference>
<dbReference type="PRINTS" id="PR00111">
    <property type="entry name" value="ABHYDROLASE"/>
</dbReference>
<dbReference type="Pfam" id="PF00364">
    <property type="entry name" value="Biotin_lipoyl"/>
    <property type="match status" value="1"/>
</dbReference>
<dbReference type="PANTHER" id="PTHR23151">
    <property type="entry name" value="DIHYDROLIPOAMIDE ACETYL/SUCCINYL-TRANSFERASE-RELATED"/>
    <property type="match status" value="1"/>
</dbReference>
<evidence type="ECO:0000313" key="6">
    <source>
        <dbReference type="EMBL" id="TBW37622.1"/>
    </source>
</evidence>
<evidence type="ECO:0000259" key="4">
    <source>
        <dbReference type="PROSITE" id="PS50968"/>
    </source>
</evidence>
<evidence type="ECO:0000256" key="1">
    <source>
        <dbReference type="ARBA" id="ARBA00001938"/>
    </source>
</evidence>
<dbReference type="GO" id="GO:0045254">
    <property type="term" value="C:pyruvate dehydrogenase complex"/>
    <property type="evidence" value="ECO:0007669"/>
    <property type="project" value="InterPro"/>
</dbReference>
<feature type="domain" description="Peripheral subunit-binding (PSBD)" evidence="5">
    <location>
        <begin position="128"/>
        <end position="165"/>
    </location>
</feature>
<comment type="caution">
    <text evidence="6">The sequence shown here is derived from an EMBL/GenBank/DDBJ whole genome shotgun (WGS) entry which is preliminary data.</text>
</comment>
<dbReference type="Gene3D" id="2.40.50.100">
    <property type="match status" value="1"/>
</dbReference>
<keyword evidence="3" id="KW-0450">Lipoyl</keyword>
<dbReference type="GO" id="GO:0016746">
    <property type="term" value="F:acyltransferase activity"/>
    <property type="evidence" value="ECO:0007669"/>
    <property type="project" value="InterPro"/>
</dbReference>
<keyword evidence="7" id="KW-1185">Reference proteome</keyword>
<dbReference type="InterPro" id="IPR011053">
    <property type="entry name" value="Single_hybrid_motif"/>
</dbReference>
<dbReference type="InterPro" id="IPR045257">
    <property type="entry name" value="E2/Pdx1"/>
</dbReference>
<protein>
    <submittedName>
        <fullName evidence="6">Acetoin dehydrogenase dihydrolipoyllysine-residue acetyltransferase subunit</fullName>
    </submittedName>
</protein>
<dbReference type="OrthoDB" id="9804723at2"/>
<feature type="domain" description="Lipoyl-binding" evidence="4">
    <location>
        <begin position="2"/>
        <end position="77"/>
    </location>
</feature>
<dbReference type="Gene3D" id="4.10.320.10">
    <property type="entry name" value="E3-binding domain"/>
    <property type="match status" value="1"/>
</dbReference>
<evidence type="ECO:0000256" key="2">
    <source>
        <dbReference type="ARBA" id="ARBA00007317"/>
    </source>
</evidence>
<gene>
    <name evidence="6" type="ORF">EYW49_10970</name>
</gene>
<sequence length="426" mass="43636">MSEILSLPRLGETMETGRVVAWLKKPGESFRRGEVIAEIETDKTTVELPAFEDGRLTEILVAEGDDAEVGAPIGRWERAGGAATAVPAETPASVEVPAVVPTAPSMPAAVPAVDRPEPLAAEAAPRPRATPPARRLAREAGLGLDAIVGSGRRGRIERSDVAAAIGGTPLPAAPDVAFVETAVGRLAWRGVGPVDAARRVVLVHGYAGDGSVWAGLTAGLARRGVRVIAVDLPGHGATPVAAENLDDLVAALGAFAAALGLDEAEFVGHSLGGAVVARAAAAKLIRPRSLTLIAPAGLGGEIDADFVAGVARISSGGGLAHLLRRVARRPPVLSAIELDRMAASLGDGRLDALAAAFVADGRQQIDVIGDLARIAVPVRVIFGLDDRIIPWTQVTALPSRVAIHLIADAGHLPQWDAPAAVDALLG</sequence>
<dbReference type="InterPro" id="IPR000089">
    <property type="entry name" value="Biotin_lipoyl"/>
</dbReference>
<dbReference type="PANTHER" id="PTHR23151:SF90">
    <property type="entry name" value="DIHYDROLIPOYLLYSINE-RESIDUE ACETYLTRANSFERASE COMPONENT OF PYRUVATE DEHYDROGENASE COMPLEX, MITOCHONDRIAL-RELATED"/>
    <property type="match status" value="1"/>
</dbReference>
<reference evidence="6 7" key="1">
    <citation type="submission" date="2019-02" db="EMBL/GenBank/DDBJ databases">
        <title>Siculibacillus lacustris gen. nov., sp. nov., a new rosette-forming bacterium isolated from a freshwater crater lake (Lake St. Ana, Romania).</title>
        <authorList>
            <person name="Felfoldi T."/>
            <person name="Marton Z."/>
            <person name="Szabo A."/>
            <person name="Mentes A."/>
            <person name="Boka K."/>
            <person name="Marialigeti K."/>
            <person name="Mathe I."/>
            <person name="Koncz M."/>
            <person name="Schumann P."/>
            <person name="Toth E."/>
        </authorList>
    </citation>
    <scope>NUCLEOTIDE SEQUENCE [LARGE SCALE GENOMIC DNA]</scope>
    <source>
        <strain evidence="6 7">SA-279</strain>
    </source>
</reference>
<dbReference type="InterPro" id="IPR036625">
    <property type="entry name" value="E3-bd_dom_sf"/>
</dbReference>
<dbReference type="PROSITE" id="PS51826">
    <property type="entry name" value="PSBD"/>
    <property type="match status" value="1"/>
</dbReference>
<organism evidence="6 7">
    <name type="scientific">Siculibacillus lacustris</name>
    <dbReference type="NCBI Taxonomy" id="1549641"/>
    <lineage>
        <taxon>Bacteria</taxon>
        <taxon>Pseudomonadati</taxon>
        <taxon>Pseudomonadota</taxon>
        <taxon>Alphaproteobacteria</taxon>
        <taxon>Hyphomicrobiales</taxon>
        <taxon>Ancalomicrobiaceae</taxon>
        <taxon>Siculibacillus</taxon>
    </lineage>
</organism>
<dbReference type="PROSITE" id="PS50968">
    <property type="entry name" value="BIOTINYL_LIPOYL"/>
    <property type="match status" value="1"/>
</dbReference>
<dbReference type="InterPro" id="IPR000073">
    <property type="entry name" value="AB_hydrolase_1"/>
</dbReference>
<comment type="cofactor">
    <cofactor evidence="1">
        <name>(R)-lipoate</name>
        <dbReference type="ChEBI" id="CHEBI:83088"/>
    </cofactor>
</comment>
<dbReference type="SUPFAM" id="SSF53474">
    <property type="entry name" value="alpha/beta-Hydrolases"/>
    <property type="match status" value="1"/>
</dbReference>
<dbReference type="RefSeq" id="WP_131309535.1">
    <property type="nucleotide sequence ID" value="NZ_SJFN01000014.1"/>
</dbReference>
<keyword evidence="6" id="KW-0808">Transferase</keyword>
<dbReference type="InterPro" id="IPR004167">
    <property type="entry name" value="PSBD"/>
</dbReference>
<dbReference type="InterPro" id="IPR029058">
    <property type="entry name" value="AB_hydrolase_fold"/>
</dbReference>